<comment type="caution">
    <text evidence="1">The sequence shown here is derived from an EMBL/GenBank/DDBJ whole genome shotgun (WGS) entry which is preliminary data.</text>
</comment>
<name>A0ABS2TUT6_9ACTN</name>
<proteinExistence type="predicted"/>
<keyword evidence="2" id="KW-1185">Reference proteome</keyword>
<accession>A0ABS2TUT6</accession>
<protein>
    <submittedName>
        <fullName evidence="1">Uncharacterized protein</fullName>
    </submittedName>
</protein>
<gene>
    <name evidence="1" type="ORF">ITX44_19735</name>
</gene>
<organism evidence="1 2">
    <name type="scientific">Actinacidiphila acididurans</name>
    <dbReference type="NCBI Taxonomy" id="2784346"/>
    <lineage>
        <taxon>Bacteria</taxon>
        <taxon>Bacillati</taxon>
        <taxon>Actinomycetota</taxon>
        <taxon>Actinomycetes</taxon>
        <taxon>Kitasatosporales</taxon>
        <taxon>Streptomycetaceae</taxon>
        <taxon>Actinacidiphila</taxon>
    </lineage>
</organism>
<evidence type="ECO:0000313" key="2">
    <source>
        <dbReference type="Proteomes" id="UP000749040"/>
    </source>
</evidence>
<sequence length="153" mass="17124">MNYWQDLDILDDGIARQQWTQITSKTSPGIVDKHVTDVRKVREGLGLPPSGGTPAGLSFTAVVKAALMRSMDDSGDVIEVWMFYDRYATLPADKAADNAPLTDQEDDLILTWEDGDWKVTEAPQYVDHKYGPVAYDPHSTFAFDDGWREVVSQ</sequence>
<evidence type="ECO:0000313" key="1">
    <source>
        <dbReference type="EMBL" id="MBM9506746.1"/>
    </source>
</evidence>
<dbReference type="EMBL" id="JADKYB010000010">
    <property type="protein sequence ID" value="MBM9506746.1"/>
    <property type="molecule type" value="Genomic_DNA"/>
</dbReference>
<reference evidence="1 2" key="1">
    <citation type="submission" date="2021-01" db="EMBL/GenBank/DDBJ databases">
        <title>Streptomyces acididurans sp. nov., isolated from a peat swamp forest soil.</title>
        <authorList>
            <person name="Chantavorakit T."/>
            <person name="Duangmal K."/>
        </authorList>
    </citation>
    <scope>NUCLEOTIDE SEQUENCE [LARGE SCALE GENOMIC DNA]</scope>
    <source>
        <strain evidence="1 2">KK5PA1</strain>
    </source>
</reference>
<dbReference type="Proteomes" id="UP000749040">
    <property type="component" value="Unassembled WGS sequence"/>
</dbReference>